<protein>
    <submittedName>
        <fullName evidence="8">Uncharacterized protein</fullName>
    </submittedName>
</protein>
<feature type="transmembrane region" description="Helical" evidence="6">
    <location>
        <begin position="144"/>
        <end position="161"/>
    </location>
</feature>
<keyword evidence="3 6" id="KW-0812">Transmembrane</keyword>
<keyword evidence="5 6" id="KW-0472">Membrane</keyword>
<feature type="transmembrane region" description="Helical" evidence="6">
    <location>
        <begin position="264"/>
        <end position="284"/>
    </location>
</feature>
<comment type="similarity">
    <text evidence="2 6">Belongs to the peroxisomal membrane protein PXMP2/4 family.</text>
</comment>
<dbReference type="EMBL" id="HBGY01013611">
    <property type="protein sequence ID" value="CAD9575277.1"/>
    <property type="molecule type" value="Transcribed_RNA"/>
</dbReference>
<accession>A0A7S2KHX0</accession>
<feature type="chain" id="PRO_5031459970" evidence="7">
    <location>
        <begin position="29"/>
        <end position="289"/>
    </location>
</feature>
<dbReference type="GO" id="GO:0016020">
    <property type="term" value="C:membrane"/>
    <property type="evidence" value="ECO:0007669"/>
    <property type="project" value="UniProtKB-SubCell"/>
</dbReference>
<keyword evidence="7" id="KW-0732">Signal</keyword>
<feature type="transmembrane region" description="Helical" evidence="6">
    <location>
        <begin position="202"/>
        <end position="220"/>
    </location>
</feature>
<evidence type="ECO:0000256" key="2">
    <source>
        <dbReference type="ARBA" id="ARBA00006824"/>
    </source>
</evidence>
<evidence type="ECO:0000313" key="8">
    <source>
        <dbReference type="EMBL" id="CAD9575277.1"/>
    </source>
</evidence>
<dbReference type="PANTHER" id="PTHR11266">
    <property type="entry name" value="PEROXISOMAL MEMBRANE PROTEIN 2, PXMP2 MPV17"/>
    <property type="match status" value="1"/>
</dbReference>
<evidence type="ECO:0000256" key="1">
    <source>
        <dbReference type="ARBA" id="ARBA00004141"/>
    </source>
</evidence>
<evidence type="ECO:0000256" key="4">
    <source>
        <dbReference type="ARBA" id="ARBA00022989"/>
    </source>
</evidence>
<dbReference type="AlphaFoldDB" id="A0A7S2KHX0"/>
<evidence type="ECO:0000256" key="3">
    <source>
        <dbReference type="ARBA" id="ARBA00022692"/>
    </source>
</evidence>
<dbReference type="GO" id="GO:0005737">
    <property type="term" value="C:cytoplasm"/>
    <property type="evidence" value="ECO:0007669"/>
    <property type="project" value="TreeGrafter"/>
</dbReference>
<sequence length="289" mass="32694">MTLKPLRKMLSFMLLILIQASTVLNCYAFCSSTHPRILRTFSFCDNGRHGRSYCVNSDTPSAAEEVANADGTGEKAFNTKEISNIGRIFDPAVQKGSVNSGLLKKYPFETNVIISSSMKSTADLIAQIFVAGTPLDLIDWRRNFLFFVFGFVYNGFFRYFYAVKIFDRIFDVDKFTSQSWAQKLKDWPGIRAMCAQTALDQIFSVIVFLPTFYVLNSIIFSGSTEPLFWMRDGLSNCAENLAKDASDIVKIWVPVDLVIFSVPLYLRLHLTSFFGFMFAIYFSAVRGGH</sequence>
<reference evidence="8" key="1">
    <citation type="submission" date="2021-01" db="EMBL/GenBank/DDBJ databases">
        <authorList>
            <person name="Corre E."/>
            <person name="Pelletier E."/>
            <person name="Niang G."/>
            <person name="Scheremetjew M."/>
            <person name="Finn R."/>
            <person name="Kale V."/>
            <person name="Holt S."/>
            <person name="Cochrane G."/>
            <person name="Meng A."/>
            <person name="Brown T."/>
            <person name="Cohen L."/>
        </authorList>
    </citation>
    <scope>NUCLEOTIDE SEQUENCE</scope>
    <source>
        <strain evidence="8">B650</strain>
    </source>
</reference>
<feature type="signal peptide" evidence="7">
    <location>
        <begin position="1"/>
        <end position="28"/>
    </location>
</feature>
<evidence type="ECO:0000256" key="7">
    <source>
        <dbReference type="SAM" id="SignalP"/>
    </source>
</evidence>
<gene>
    <name evidence="8" type="ORF">LDAN0321_LOCUS8780</name>
</gene>
<comment type="subcellular location">
    <subcellularLocation>
        <location evidence="1">Membrane</location>
        <topology evidence="1">Multi-pass membrane protein</topology>
    </subcellularLocation>
</comment>
<dbReference type="InterPro" id="IPR007248">
    <property type="entry name" value="Mpv17_PMP22"/>
</dbReference>
<name>A0A7S2KHX0_9STRA</name>
<proteinExistence type="inferred from homology"/>
<evidence type="ECO:0000256" key="5">
    <source>
        <dbReference type="ARBA" id="ARBA00023136"/>
    </source>
</evidence>
<keyword evidence="4 6" id="KW-1133">Transmembrane helix</keyword>
<organism evidence="8">
    <name type="scientific">Leptocylindrus danicus</name>
    <dbReference type="NCBI Taxonomy" id="163516"/>
    <lineage>
        <taxon>Eukaryota</taxon>
        <taxon>Sar</taxon>
        <taxon>Stramenopiles</taxon>
        <taxon>Ochrophyta</taxon>
        <taxon>Bacillariophyta</taxon>
        <taxon>Coscinodiscophyceae</taxon>
        <taxon>Chaetocerotophycidae</taxon>
        <taxon>Leptocylindrales</taxon>
        <taxon>Leptocylindraceae</taxon>
        <taxon>Leptocylindrus</taxon>
    </lineage>
</organism>
<evidence type="ECO:0000256" key="6">
    <source>
        <dbReference type="RuleBase" id="RU363053"/>
    </source>
</evidence>
<dbReference type="PANTHER" id="PTHR11266:SF21">
    <property type="entry name" value="ACT DOMAIN-CONTAINING PROTEIN"/>
    <property type="match status" value="1"/>
</dbReference>